<evidence type="ECO:0008006" key="3">
    <source>
        <dbReference type="Google" id="ProtNLM"/>
    </source>
</evidence>
<dbReference type="AlphaFoldDB" id="A0A2T3HJE7"/>
<evidence type="ECO:0000313" key="2">
    <source>
        <dbReference type="Proteomes" id="UP000240912"/>
    </source>
</evidence>
<gene>
    <name evidence="1" type="ORF">C7T94_07710</name>
</gene>
<accession>A0A2T3HJE7</accession>
<evidence type="ECO:0000313" key="1">
    <source>
        <dbReference type="EMBL" id="PST82549.1"/>
    </source>
</evidence>
<dbReference type="InterPro" id="IPR027829">
    <property type="entry name" value="DUF4625"/>
</dbReference>
<dbReference type="EMBL" id="PYLS01000005">
    <property type="protein sequence ID" value="PST82549.1"/>
    <property type="molecule type" value="Genomic_DNA"/>
</dbReference>
<sequence>MKNMRLIALCLLAVWMGACKKERNGDPAKPLVNGIEIGSGNEKKAYIGKDFHFEADVTAATRIAATGISITQKPGTPYTASWKLELEWPEFKGAKNTTVHKHFSIPTTAPAGVYNFAFFVRDENGSETLVTADLSITDPADLAVQPEINLVRGPAADQLFRTGEPIGLELQISGLQDDGSFLALLISETANHYPETVGQADLAKSIVLSDVSHARLPKNAVLPVSATLVTGAGTDNKRPAGNPLTGARAWQNGRYSLVLLYHNTTHGVHAYKSVPIRIAL</sequence>
<protein>
    <recommendedName>
        <fullName evidence="3">DUF4625 domain-containing protein</fullName>
    </recommendedName>
</protein>
<keyword evidence="2" id="KW-1185">Reference proteome</keyword>
<dbReference type="Proteomes" id="UP000240912">
    <property type="component" value="Unassembled WGS sequence"/>
</dbReference>
<proteinExistence type="predicted"/>
<comment type="caution">
    <text evidence="1">The sequence shown here is derived from an EMBL/GenBank/DDBJ whole genome shotgun (WGS) entry which is preliminary data.</text>
</comment>
<organism evidence="1 2">
    <name type="scientific">Pedobacter yulinensis</name>
    <dbReference type="NCBI Taxonomy" id="2126353"/>
    <lineage>
        <taxon>Bacteria</taxon>
        <taxon>Pseudomonadati</taxon>
        <taxon>Bacteroidota</taxon>
        <taxon>Sphingobacteriia</taxon>
        <taxon>Sphingobacteriales</taxon>
        <taxon>Sphingobacteriaceae</taxon>
        <taxon>Pedobacter</taxon>
    </lineage>
</organism>
<dbReference type="PROSITE" id="PS51257">
    <property type="entry name" value="PROKAR_LIPOPROTEIN"/>
    <property type="match status" value="1"/>
</dbReference>
<dbReference type="RefSeq" id="WP_107214808.1">
    <property type="nucleotide sequence ID" value="NZ_KZ686269.1"/>
</dbReference>
<dbReference type="OrthoDB" id="978436at2"/>
<reference evidence="1 2" key="1">
    <citation type="submission" date="2018-03" db="EMBL/GenBank/DDBJ databases">
        <authorList>
            <person name="Keele B.F."/>
        </authorList>
    </citation>
    <scope>NUCLEOTIDE SEQUENCE [LARGE SCALE GENOMIC DNA]</scope>
    <source>
        <strain evidence="1 2">YL28-9</strain>
    </source>
</reference>
<name>A0A2T3HJE7_9SPHI</name>
<dbReference type="Pfam" id="PF15418">
    <property type="entry name" value="DUF4625"/>
    <property type="match status" value="1"/>
</dbReference>